<evidence type="ECO:0000256" key="1">
    <source>
        <dbReference type="ARBA" id="ARBA00004443"/>
    </source>
</evidence>
<evidence type="ECO:0000256" key="2">
    <source>
        <dbReference type="ARBA" id="ARBA00009508"/>
    </source>
</evidence>
<dbReference type="AlphaFoldDB" id="A0A1W0X4K9"/>
<evidence type="ECO:0000256" key="9">
    <source>
        <dbReference type="ARBA" id="ARBA00023128"/>
    </source>
</evidence>
<comment type="caution">
    <text evidence="14">The sequence shown here is derived from an EMBL/GenBank/DDBJ whole genome shotgun (WGS) entry which is preliminary data.</text>
</comment>
<comment type="similarity">
    <text evidence="2">Belongs to the complex I LYR family.</text>
</comment>
<reference evidence="15" key="1">
    <citation type="submission" date="2017-01" db="EMBL/GenBank/DDBJ databases">
        <title>Comparative genomics of anhydrobiosis in the tardigrade Hypsibius dujardini.</title>
        <authorList>
            <person name="Yoshida Y."/>
            <person name="Koutsovoulos G."/>
            <person name="Laetsch D."/>
            <person name="Stevens L."/>
            <person name="Kumar S."/>
            <person name="Horikawa D."/>
            <person name="Ishino K."/>
            <person name="Komine S."/>
            <person name="Tomita M."/>
            <person name="Blaxter M."/>
            <person name="Arakawa K."/>
        </authorList>
    </citation>
    <scope>NUCLEOTIDE SEQUENCE [LARGE SCALE GENOMIC DNA]</scope>
    <source>
        <strain evidence="15">Z151</strain>
    </source>
</reference>
<dbReference type="PANTHER" id="PTHR12868">
    <property type="entry name" value="NADH-UBIQUINONE OXIDOREDUCTASE B22 SUBUNIT"/>
    <property type="match status" value="1"/>
</dbReference>
<feature type="region of interest" description="Disordered" evidence="13">
    <location>
        <begin position="135"/>
        <end position="173"/>
    </location>
</feature>
<dbReference type="CDD" id="cd20263">
    <property type="entry name" value="Complex1_LYR_NDUFB9_LYRM3"/>
    <property type="match status" value="1"/>
</dbReference>
<evidence type="ECO:0000256" key="8">
    <source>
        <dbReference type="ARBA" id="ARBA00022990"/>
    </source>
</evidence>
<dbReference type="Proteomes" id="UP000192578">
    <property type="component" value="Unassembled WGS sequence"/>
</dbReference>
<evidence type="ECO:0000256" key="13">
    <source>
        <dbReference type="SAM" id="MobiDB-lite"/>
    </source>
</evidence>
<gene>
    <name evidence="14" type="ORF">BV898_03829</name>
</gene>
<evidence type="ECO:0000256" key="3">
    <source>
        <dbReference type="ARBA" id="ARBA00018684"/>
    </source>
</evidence>
<sequence length="173" mass="20660">MATNFLTTRAVSHRERVCSLYKKSLRLLESYIVNRPEYRYRAVVMRARFDDAAKELDMRKAQKMVIDGEEELFMNQSPFPFQFQYSPGGSAYARQPVLPDWILDSWAPLEKAQYPHYFARREKRKDEWIAYWHKNHNRGKPNDEHEAEFSGNYDEKPPGELPVQPYKFKVKHN</sequence>
<keyword evidence="10" id="KW-0472">Membrane</keyword>
<keyword evidence="5" id="KW-0679">Respiratory chain</keyword>
<keyword evidence="15" id="KW-1185">Reference proteome</keyword>
<evidence type="ECO:0000256" key="4">
    <source>
        <dbReference type="ARBA" id="ARBA00022448"/>
    </source>
</evidence>
<evidence type="ECO:0000313" key="15">
    <source>
        <dbReference type="Proteomes" id="UP000192578"/>
    </source>
</evidence>
<protein>
    <recommendedName>
        <fullName evidence="3">NADH dehydrogenase [ubiquinone] 1 beta subcomplex subunit 9</fullName>
    </recommendedName>
    <alternativeName>
        <fullName evidence="11">Complex I-B22</fullName>
    </alternativeName>
    <alternativeName>
        <fullName evidence="12">NADH-ubiquinone oxidoreductase B22 subunit</fullName>
    </alternativeName>
</protein>
<keyword evidence="6" id="KW-0999">Mitochondrion inner membrane</keyword>
<dbReference type="PANTHER" id="PTHR12868:SF0">
    <property type="entry name" value="NADH DEHYDROGENASE [UBIQUINONE] 1 BETA SUBCOMPLEX SUBUNIT 9"/>
    <property type="match status" value="1"/>
</dbReference>
<keyword evidence="8" id="KW-0007">Acetylation</keyword>
<keyword evidence="7" id="KW-0249">Electron transport</keyword>
<dbReference type="InterPro" id="IPR033034">
    <property type="entry name" value="NDUFB9"/>
</dbReference>
<name>A0A1W0X4K9_HYPEX</name>
<evidence type="ECO:0000256" key="5">
    <source>
        <dbReference type="ARBA" id="ARBA00022660"/>
    </source>
</evidence>
<dbReference type="OrthoDB" id="13598at2759"/>
<keyword evidence="4" id="KW-0813">Transport</keyword>
<evidence type="ECO:0000256" key="7">
    <source>
        <dbReference type="ARBA" id="ARBA00022982"/>
    </source>
</evidence>
<dbReference type="EMBL" id="MTYJ01000018">
    <property type="protein sequence ID" value="OQV22331.1"/>
    <property type="molecule type" value="Genomic_DNA"/>
</dbReference>
<evidence type="ECO:0000256" key="6">
    <source>
        <dbReference type="ARBA" id="ARBA00022792"/>
    </source>
</evidence>
<evidence type="ECO:0000313" key="14">
    <source>
        <dbReference type="EMBL" id="OQV22331.1"/>
    </source>
</evidence>
<organism evidence="14 15">
    <name type="scientific">Hypsibius exemplaris</name>
    <name type="common">Freshwater tardigrade</name>
    <dbReference type="NCBI Taxonomy" id="2072580"/>
    <lineage>
        <taxon>Eukaryota</taxon>
        <taxon>Metazoa</taxon>
        <taxon>Ecdysozoa</taxon>
        <taxon>Tardigrada</taxon>
        <taxon>Eutardigrada</taxon>
        <taxon>Parachela</taxon>
        <taxon>Hypsibioidea</taxon>
        <taxon>Hypsibiidae</taxon>
        <taxon>Hypsibius</taxon>
    </lineage>
</organism>
<dbReference type="GO" id="GO:0006120">
    <property type="term" value="P:mitochondrial electron transport, NADH to ubiquinone"/>
    <property type="evidence" value="ECO:0007669"/>
    <property type="project" value="InterPro"/>
</dbReference>
<evidence type="ECO:0000256" key="10">
    <source>
        <dbReference type="ARBA" id="ARBA00023136"/>
    </source>
</evidence>
<feature type="compositionally biased region" description="Basic and acidic residues" evidence="13">
    <location>
        <begin position="140"/>
        <end position="158"/>
    </location>
</feature>
<keyword evidence="9" id="KW-0496">Mitochondrion</keyword>
<evidence type="ECO:0000256" key="11">
    <source>
        <dbReference type="ARBA" id="ARBA00030192"/>
    </source>
</evidence>
<dbReference type="InterPro" id="IPR045292">
    <property type="entry name" value="Complex1_LYR_NDUFB9_LYRM3"/>
</dbReference>
<proteinExistence type="inferred from homology"/>
<comment type="subcellular location">
    <subcellularLocation>
        <location evidence="1">Mitochondrion inner membrane</location>
        <topology evidence="1">Peripheral membrane protein</topology>
        <orientation evidence="1">Matrix side</orientation>
    </subcellularLocation>
</comment>
<evidence type="ECO:0000256" key="12">
    <source>
        <dbReference type="ARBA" id="ARBA00032528"/>
    </source>
</evidence>
<accession>A0A1W0X4K9</accession>
<dbReference type="GO" id="GO:0005743">
    <property type="term" value="C:mitochondrial inner membrane"/>
    <property type="evidence" value="ECO:0007669"/>
    <property type="project" value="UniProtKB-SubCell"/>
</dbReference>